<dbReference type="GO" id="GO:0016301">
    <property type="term" value="F:kinase activity"/>
    <property type="evidence" value="ECO:0007669"/>
    <property type="project" value="UniProtKB-KW"/>
</dbReference>
<dbReference type="InterPro" id="IPR043129">
    <property type="entry name" value="ATPase_NBD"/>
</dbReference>
<dbReference type="EMBL" id="JACHXJ010000002">
    <property type="protein sequence ID" value="MBB3128424.1"/>
    <property type="molecule type" value="Genomic_DNA"/>
</dbReference>
<accession>A0A839TNE9</accession>
<dbReference type="InterPro" id="IPR000600">
    <property type="entry name" value="ROK"/>
</dbReference>
<gene>
    <name evidence="2" type="ORF">FHS19_003078</name>
</gene>
<evidence type="ECO:0000313" key="3">
    <source>
        <dbReference type="Proteomes" id="UP000517523"/>
    </source>
</evidence>
<keyword evidence="2" id="KW-0808">Transferase</keyword>
<dbReference type="PANTHER" id="PTHR18964:SF149">
    <property type="entry name" value="BIFUNCTIONAL UDP-N-ACETYLGLUCOSAMINE 2-EPIMERASE_N-ACETYLMANNOSAMINE KINASE"/>
    <property type="match status" value="1"/>
</dbReference>
<comment type="similarity">
    <text evidence="1">Belongs to the ROK (NagC/XylR) family.</text>
</comment>
<proteinExistence type="inferred from homology"/>
<comment type="caution">
    <text evidence="2">The sequence shown here is derived from an EMBL/GenBank/DDBJ whole genome shotgun (WGS) entry which is preliminary data.</text>
</comment>
<keyword evidence="2" id="KW-0418">Kinase</keyword>
<evidence type="ECO:0000313" key="2">
    <source>
        <dbReference type="EMBL" id="MBB3128424.1"/>
    </source>
</evidence>
<name>A0A839TNE9_9BACL</name>
<sequence>MNGDTVIALDLGGTKLLIGEVDKEGRILSSKSYPSGYLKQEQAVELICSSLDDFLATARPSGPEPAALGVGLIGLVDAAKGDWVMIDPGRKSPVALASLLQERYGYPCRLENDVKAAALAERTFGAGRATDHFIYLNIGTGIAAGIVADGQLIRGLQNDAGEVGHMTVDYTSGTPCVCGRFGCAEAIASGGGMDRRLRLLGQRYPGSPLLQLASRGFVRAEEVFAHADKGDPLAVRIAGDAADAAAELIMNLVRVVNPELVILGGGVAGSAWMGRELPKRLELPVMDSVAKGVIFSRLDPATVGLVGAATLALS</sequence>
<dbReference type="PANTHER" id="PTHR18964">
    <property type="entry name" value="ROK (REPRESSOR, ORF, KINASE) FAMILY"/>
    <property type="match status" value="1"/>
</dbReference>
<organism evidence="2 3">
    <name type="scientific">Paenibacillus rhizosphaerae</name>
    <dbReference type="NCBI Taxonomy" id="297318"/>
    <lineage>
        <taxon>Bacteria</taxon>
        <taxon>Bacillati</taxon>
        <taxon>Bacillota</taxon>
        <taxon>Bacilli</taxon>
        <taxon>Bacillales</taxon>
        <taxon>Paenibacillaceae</taxon>
        <taxon>Paenibacillus</taxon>
    </lineage>
</organism>
<dbReference type="AlphaFoldDB" id="A0A839TNE9"/>
<protein>
    <submittedName>
        <fullName evidence="2">Putative NBD/HSP70 family sugar kinase</fullName>
    </submittedName>
</protein>
<dbReference type="Pfam" id="PF00480">
    <property type="entry name" value="ROK"/>
    <property type="match status" value="1"/>
</dbReference>
<dbReference type="Gene3D" id="3.30.420.40">
    <property type="match status" value="2"/>
</dbReference>
<dbReference type="SUPFAM" id="SSF53067">
    <property type="entry name" value="Actin-like ATPase domain"/>
    <property type="match status" value="1"/>
</dbReference>
<reference evidence="2 3" key="1">
    <citation type="submission" date="2020-08" db="EMBL/GenBank/DDBJ databases">
        <title>Genomic Encyclopedia of Type Strains, Phase III (KMG-III): the genomes of soil and plant-associated and newly described type strains.</title>
        <authorList>
            <person name="Whitman W."/>
        </authorList>
    </citation>
    <scope>NUCLEOTIDE SEQUENCE [LARGE SCALE GENOMIC DNA]</scope>
    <source>
        <strain evidence="2 3">CECT 5831</strain>
    </source>
</reference>
<evidence type="ECO:0000256" key="1">
    <source>
        <dbReference type="ARBA" id="ARBA00006479"/>
    </source>
</evidence>
<dbReference type="Proteomes" id="UP000517523">
    <property type="component" value="Unassembled WGS sequence"/>
</dbReference>
<dbReference type="RefSeq" id="WP_183582595.1">
    <property type="nucleotide sequence ID" value="NZ_JACHXJ010000002.1"/>
</dbReference>